<dbReference type="InterPro" id="IPR036700">
    <property type="entry name" value="BOBF_sf"/>
</dbReference>
<protein>
    <submittedName>
        <fullName evidence="3">NirD/YgiW/YdeI family stress tolerance protein</fullName>
    </submittedName>
</protein>
<dbReference type="PANTHER" id="PTHR36571:SF1">
    <property type="entry name" value="PROTEIN YGIW"/>
    <property type="match status" value="1"/>
</dbReference>
<evidence type="ECO:0000256" key="1">
    <source>
        <dbReference type="ARBA" id="ARBA00022729"/>
    </source>
</evidence>
<name>A0ABT8XD51_9HYPH</name>
<proteinExistence type="predicted"/>
<gene>
    <name evidence="3" type="ORF">GB928_010480</name>
</gene>
<sequence length="127" mass="14183">MNLSNASRTIHRLGKLSLAAACVAVLLGGPATAQFSGSKRTPDVTRAEQVRTARHGERVSLKGSLTKEVRMAQYLFKDKTGEVRVRIQRELWRGREITAKTLLRLRGKIQSDVRGRFVNVDDVQVLN</sequence>
<evidence type="ECO:0000256" key="2">
    <source>
        <dbReference type="SAM" id="SignalP"/>
    </source>
</evidence>
<organism evidence="3 4">
    <name type="scientific">Shinella curvata</name>
    <dbReference type="NCBI Taxonomy" id="1817964"/>
    <lineage>
        <taxon>Bacteria</taxon>
        <taxon>Pseudomonadati</taxon>
        <taxon>Pseudomonadota</taxon>
        <taxon>Alphaproteobacteria</taxon>
        <taxon>Hyphomicrobiales</taxon>
        <taxon>Rhizobiaceae</taxon>
        <taxon>Shinella</taxon>
    </lineage>
</organism>
<dbReference type="SUPFAM" id="SSF101756">
    <property type="entry name" value="Hypothetical protein YgiW"/>
    <property type="match status" value="1"/>
</dbReference>
<dbReference type="PANTHER" id="PTHR36571">
    <property type="entry name" value="PROTEIN YGIW"/>
    <property type="match status" value="1"/>
</dbReference>
<evidence type="ECO:0000313" key="3">
    <source>
        <dbReference type="EMBL" id="MDO6121606.1"/>
    </source>
</evidence>
<evidence type="ECO:0000313" key="4">
    <source>
        <dbReference type="Proteomes" id="UP001177080"/>
    </source>
</evidence>
<keyword evidence="4" id="KW-1185">Reference proteome</keyword>
<dbReference type="Proteomes" id="UP001177080">
    <property type="component" value="Unassembled WGS sequence"/>
</dbReference>
<dbReference type="RefSeq" id="WP_244761517.1">
    <property type="nucleotide sequence ID" value="NZ_JALJCJ010000003.1"/>
</dbReference>
<dbReference type="Gene3D" id="2.40.50.200">
    <property type="entry name" value="Bacterial OB-fold"/>
    <property type="match status" value="1"/>
</dbReference>
<accession>A0ABT8XD51</accession>
<feature type="signal peptide" evidence="2">
    <location>
        <begin position="1"/>
        <end position="33"/>
    </location>
</feature>
<dbReference type="InterPro" id="IPR005220">
    <property type="entry name" value="CarO-like"/>
</dbReference>
<reference evidence="3" key="1">
    <citation type="submission" date="2022-04" db="EMBL/GenBank/DDBJ databases">
        <title>Shinella lacus sp. nov., a novel member of the genus Shinella from water.</title>
        <authorList>
            <person name="Deng Y."/>
        </authorList>
    </citation>
    <scope>NUCLEOTIDE SEQUENCE</scope>
    <source>
        <strain evidence="3">JCM 31239</strain>
    </source>
</reference>
<dbReference type="EMBL" id="WHSC02000004">
    <property type="protein sequence ID" value="MDO6121606.1"/>
    <property type="molecule type" value="Genomic_DNA"/>
</dbReference>
<dbReference type="NCBIfam" id="NF033674">
    <property type="entry name" value="stress_OB_fold"/>
    <property type="match status" value="1"/>
</dbReference>
<feature type="chain" id="PRO_5046509550" evidence="2">
    <location>
        <begin position="34"/>
        <end position="127"/>
    </location>
</feature>
<dbReference type="Pfam" id="PF04076">
    <property type="entry name" value="BOF"/>
    <property type="match status" value="1"/>
</dbReference>
<keyword evidence="1 2" id="KW-0732">Signal</keyword>
<comment type="caution">
    <text evidence="3">The sequence shown here is derived from an EMBL/GenBank/DDBJ whole genome shotgun (WGS) entry which is preliminary data.</text>
</comment>